<keyword evidence="6" id="KW-1185">Reference proteome</keyword>
<comment type="similarity">
    <text evidence="2">Belongs to the EspG family.</text>
</comment>
<comment type="subcellular location">
    <subcellularLocation>
        <location evidence="1">Cytoplasm</location>
    </subcellularLocation>
</comment>
<dbReference type="KEGG" id="msp:Mspyr1_04360"/>
<dbReference type="EMBL" id="CP002385">
    <property type="protein sequence ID" value="ADT97148.1"/>
    <property type="molecule type" value="Genomic_DNA"/>
</dbReference>
<dbReference type="InterPro" id="IPR025734">
    <property type="entry name" value="EspG"/>
</dbReference>
<keyword evidence="4" id="KW-0143">Chaperone</keyword>
<evidence type="ECO:0000256" key="1">
    <source>
        <dbReference type="ARBA" id="ARBA00004496"/>
    </source>
</evidence>
<evidence type="ECO:0000256" key="4">
    <source>
        <dbReference type="ARBA" id="ARBA00023186"/>
    </source>
</evidence>
<protein>
    <submittedName>
        <fullName evidence="5">Uncharacterized protein</fullName>
    </submittedName>
</protein>
<reference evidence="5 6" key="1">
    <citation type="journal article" date="2011" name="Stand. Genomic Sci.">
        <title>Complete genome sequence of Mycobacterium sp. strain (Spyr1) and reclassification to Mycobacterium gilvum Spyr1.</title>
        <authorList>
            <person name="Kallimanis A."/>
            <person name="Karabika E."/>
            <person name="Mavromatis K."/>
            <person name="Lapidus A."/>
            <person name="Labutti K.M."/>
            <person name="Liolios K."/>
            <person name="Ivanova N."/>
            <person name="Goodwin L."/>
            <person name="Woyke T."/>
            <person name="Velentzas A.D."/>
            <person name="Perisynakis A."/>
            <person name="Ouzounis C.C."/>
            <person name="Kyrpides N.C."/>
            <person name="Koukkou A.I."/>
            <person name="Drainas C."/>
        </authorList>
    </citation>
    <scope>NUCLEOTIDE SEQUENCE [LARGE SCALE GENOMIC DNA]</scope>
    <source>
        <strain evidence="6">DSM 45189 / LMG 24558 / Spyr1</strain>
    </source>
</reference>
<gene>
    <name evidence="5" type="ordered locus">Mspyr1_04360</name>
</gene>
<proteinExistence type="inferred from homology"/>
<evidence type="ECO:0000256" key="3">
    <source>
        <dbReference type="ARBA" id="ARBA00022490"/>
    </source>
</evidence>
<organism evidence="5 6">
    <name type="scientific">Mycolicibacterium gilvum (strain DSM 45189 / LMG 24558 / Spyr1)</name>
    <name type="common">Mycobacterium gilvum</name>
    <dbReference type="NCBI Taxonomy" id="278137"/>
    <lineage>
        <taxon>Bacteria</taxon>
        <taxon>Bacillati</taxon>
        <taxon>Actinomycetota</taxon>
        <taxon>Actinomycetes</taxon>
        <taxon>Mycobacteriales</taxon>
        <taxon>Mycobacteriaceae</taxon>
        <taxon>Mycolicibacterium</taxon>
    </lineage>
</organism>
<dbReference type="GO" id="GO:0005737">
    <property type="term" value="C:cytoplasm"/>
    <property type="evidence" value="ECO:0007669"/>
    <property type="project" value="UniProtKB-SubCell"/>
</dbReference>
<dbReference type="AlphaFoldDB" id="E6TMQ2"/>
<sequence>MRANAVELSAASAWFLAEELGAGSYPWVLAITPPYSDVSARGPFEREQTEKLRGAGIMTAERTVDPAVARWIRRVCRPTQWLELRFVGSRGAVLRGVLARDGAGTVIALRSGGLITLTELDIDHPEALVPVVTAGLSGRAPARFDGFSLPARVGAKADEQIRKGAAVGGLLDYLGIPPSARPVVVAAFEDSRTYVEIVAGQHRDGHRVSTDVGVSVVDTVLGRVLVCPAKARDGEWISTFAPGDPVAIAAAVERLTAALPDGPWFPDHALTRDFDERPAERREERCHSPL</sequence>
<dbReference type="Pfam" id="PF14011">
    <property type="entry name" value="ESX-1_EspG"/>
    <property type="match status" value="1"/>
</dbReference>
<accession>E6TMQ2</accession>
<dbReference type="Proteomes" id="UP000008916">
    <property type="component" value="Chromosome"/>
</dbReference>
<evidence type="ECO:0000313" key="5">
    <source>
        <dbReference type="EMBL" id="ADT97148.1"/>
    </source>
</evidence>
<dbReference type="RefSeq" id="WP_013470469.1">
    <property type="nucleotide sequence ID" value="NC_014814.1"/>
</dbReference>
<keyword evidence="3" id="KW-0963">Cytoplasm</keyword>
<dbReference type="HOGENOM" id="CLU_073321_0_0_11"/>
<name>E6TMQ2_MYCSR</name>
<evidence type="ECO:0000313" key="6">
    <source>
        <dbReference type="Proteomes" id="UP000008916"/>
    </source>
</evidence>
<evidence type="ECO:0000256" key="2">
    <source>
        <dbReference type="ARBA" id="ARBA00006411"/>
    </source>
</evidence>